<dbReference type="InterPro" id="IPR002549">
    <property type="entry name" value="AI-2E-like"/>
</dbReference>
<dbReference type="PANTHER" id="PTHR21716">
    <property type="entry name" value="TRANSMEMBRANE PROTEIN"/>
    <property type="match status" value="1"/>
</dbReference>
<evidence type="ECO:0008006" key="9">
    <source>
        <dbReference type="Google" id="ProtNLM"/>
    </source>
</evidence>
<accession>A8ZX53</accession>
<evidence type="ECO:0000256" key="2">
    <source>
        <dbReference type="ARBA" id="ARBA00009773"/>
    </source>
</evidence>
<reference evidence="7 8" key="1">
    <citation type="submission" date="2007-10" db="EMBL/GenBank/DDBJ databases">
        <title>Complete sequence of Desulfococcus oleovorans Hxd3.</title>
        <authorList>
            <consortium name="US DOE Joint Genome Institute"/>
            <person name="Copeland A."/>
            <person name="Lucas S."/>
            <person name="Lapidus A."/>
            <person name="Barry K."/>
            <person name="Glavina del Rio T."/>
            <person name="Dalin E."/>
            <person name="Tice H."/>
            <person name="Pitluck S."/>
            <person name="Kiss H."/>
            <person name="Brettin T."/>
            <person name="Bruce D."/>
            <person name="Detter J.C."/>
            <person name="Han C."/>
            <person name="Schmutz J."/>
            <person name="Larimer F."/>
            <person name="Land M."/>
            <person name="Hauser L."/>
            <person name="Kyrpides N."/>
            <person name="Kim E."/>
            <person name="Wawrik B."/>
            <person name="Richardson P."/>
        </authorList>
    </citation>
    <scope>NUCLEOTIDE SEQUENCE [LARGE SCALE GENOMIC DNA]</scope>
    <source>
        <strain evidence="8">DSM 6200 / JCM 39069 / Hxd3</strain>
    </source>
</reference>
<feature type="transmembrane region" description="Helical" evidence="6">
    <location>
        <begin position="12"/>
        <end position="33"/>
    </location>
</feature>
<feature type="transmembrane region" description="Helical" evidence="6">
    <location>
        <begin position="318"/>
        <end position="351"/>
    </location>
</feature>
<evidence type="ECO:0000313" key="7">
    <source>
        <dbReference type="EMBL" id="ABW66909.1"/>
    </source>
</evidence>
<feature type="transmembrane region" description="Helical" evidence="6">
    <location>
        <begin position="220"/>
        <end position="241"/>
    </location>
</feature>
<sequence>MTEKNSFHTRLTIAHYFLFFLLFVALFASYKMIAPYLDPILLALIFAAMANPVYQWFVKKTKGRENLSAGLVCLLLTLVIVIPCMIMLTVIIAQGIDSVGAINRWVAAGNLEKLKDAPLVRTAVDFMQRYLPSSVLAGVDLQALAIKSSSAAGKLLVSQSGAILGNISMVVGKFFLMIFVFFFVLKDQQRLYDYILHLVPMSAEHETVLIQKMKDVSRSAVLGSFLTALAQGAAGGLAFAICGMPGFFWGAVMAFASLIPVVGTALVWVPAAAYLLISGKIGLGVFLIIWCVVVVGMIDNLLRPLFMRGGAGMSTVVIFFAILGGIHLFGLIGLIYGPLIFGITMVMLYIYDLEFDAFLKGQDRI</sequence>
<keyword evidence="8" id="KW-1185">Reference proteome</keyword>
<comment type="subcellular location">
    <subcellularLocation>
        <location evidence="1">Membrane</location>
        <topology evidence="1">Multi-pass membrane protein</topology>
    </subcellularLocation>
</comment>
<feature type="transmembrane region" description="Helical" evidence="6">
    <location>
        <begin position="163"/>
        <end position="185"/>
    </location>
</feature>
<protein>
    <recommendedName>
        <fullName evidence="9">AI-2E family transporter</fullName>
    </recommendedName>
</protein>
<evidence type="ECO:0000256" key="3">
    <source>
        <dbReference type="ARBA" id="ARBA00022692"/>
    </source>
</evidence>
<dbReference type="Pfam" id="PF01594">
    <property type="entry name" value="AI-2E_transport"/>
    <property type="match status" value="1"/>
</dbReference>
<dbReference type="EMBL" id="CP000859">
    <property type="protein sequence ID" value="ABW66909.1"/>
    <property type="molecule type" value="Genomic_DNA"/>
</dbReference>
<dbReference type="AlphaFoldDB" id="A8ZX53"/>
<gene>
    <name evidence="7" type="ordered locus">Dole_1102</name>
</gene>
<keyword evidence="3 6" id="KW-0812">Transmembrane</keyword>
<feature type="transmembrane region" description="Helical" evidence="6">
    <location>
        <begin position="69"/>
        <end position="96"/>
    </location>
</feature>
<feature type="transmembrane region" description="Helical" evidence="6">
    <location>
        <begin position="39"/>
        <end position="57"/>
    </location>
</feature>
<comment type="similarity">
    <text evidence="2">Belongs to the autoinducer-2 exporter (AI-2E) (TC 2.A.86) family.</text>
</comment>
<name>A8ZX53_DESOH</name>
<keyword evidence="5 6" id="KW-0472">Membrane</keyword>
<dbReference type="eggNOG" id="COG0628">
    <property type="taxonomic scope" value="Bacteria"/>
</dbReference>
<dbReference type="RefSeq" id="WP_012174527.1">
    <property type="nucleotide sequence ID" value="NC_009943.1"/>
</dbReference>
<dbReference type="HOGENOM" id="CLU_041771_2_2_7"/>
<evidence type="ECO:0000256" key="4">
    <source>
        <dbReference type="ARBA" id="ARBA00022989"/>
    </source>
</evidence>
<dbReference type="KEGG" id="dol:Dole_1102"/>
<dbReference type="Proteomes" id="UP000008561">
    <property type="component" value="Chromosome"/>
</dbReference>
<dbReference type="GO" id="GO:0016020">
    <property type="term" value="C:membrane"/>
    <property type="evidence" value="ECO:0007669"/>
    <property type="project" value="UniProtKB-SubCell"/>
</dbReference>
<evidence type="ECO:0000256" key="1">
    <source>
        <dbReference type="ARBA" id="ARBA00004141"/>
    </source>
</evidence>
<evidence type="ECO:0000256" key="5">
    <source>
        <dbReference type="ARBA" id="ARBA00023136"/>
    </source>
</evidence>
<dbReference type="PANTHER" id="PTHR21716:SF4">
    <property type="entry name" value="TRANSMEMBRANE PROTEIN 245"/>
    <property type="match status" value="1"/>
</dbReference>
<proteinExistence type="inferred from homology"/>
<feature type="transmembrane region" description="Helical" evidence="6">
    <location>
        <begin position="247"/>
        <end position="269"/>
    </location>
</feature>
<organism evidence="7 8">
    <name type="scientific">Desulfosudis oleivorans (strain DSM 6200 / JCM 39069 / Hxd3)</name>
    <name type="common">Desulfococcus oleovorans</name>
    <dbReference type="NCBI Taxonomy" id="96561"/>
    <lineage>
        <taxon>Bacteria</taxon>
        <taxon>Pseudomonadati</taxon>
        <taxon>Thermodesulfobacteriota</taxon>
        <taxon>Desulfobacteria</taxon>
        <taxon>Desulfobacterales</taxon>
        <taxon>Desulfosudaceae</taxon>
        <taxon>Desulfosudis</taxon>
    </lineage>
</organism>
<evidence type="ECO:0000256" key="6">
    <source>
        <dbReference type="SAM" id="Phobius"/>
    </source>
</evidence>
<evidence type="ECO:0000313" key="8">
    <source>
        <dbReference type="Proteomes" id="UP000008561"/>
    </source>
</evidence>
<keyword evidence="4 6" id="KW-1133">Transmembrane helix</keyword>
<feature type="transmembrane region" description="Helical" evidence="6">
    <location>
        <begin position="281"/>
        <end position="298"/>
    </location>
</feature>